<name>A0A3A9Z749_9ACTN</name>
<evidence type="ECO:0000256" key="3">
    <source>
        <dbReference type="ARBA" id="ARBA00025589"/>
    </source>
</evidence>
<dbReference type="InterPro" id="IPR036775">
    <property type="entry name" value="DNA_pol_Y-fam_lit_finger_sf"/>
</dbReference>
<feature type="compositionally biased region" description="Basic and acidic residues" evidence="4">
    <location>
        <begin position="295"/>
        <end position="308"/>
    </location>
</feature>
<evidence type="ECO:0000259" key="5">
    <source>
        <dbReference type="PROSITE" id="PS50173"/>
    </source>
</evidence>
<reference evidence="6 7" key="1">
    <citation type="journal article" date="2014" name="Int. J. Syst. Evol. Microbiol.">
        <title>Streptomyces hoynatensis sp. nov., isolated from deep marine sediment.</title>
        <authorList>
            <person name="Veyisoglu A."/>
            <person name="Sahin N."/>
        </authorList>
    </citation>
    <scope>NUCLEOTIDE SEQUENCE [LARGE SCALE GENOMIC DNA]</scope>
    <source>
        <strain evidence="6 7">KCTC 29097</strain>
    </source>
</reference>
<dbReference type="SUPFAM" id="SSF56672">
    <property type="entry name" value="DNA/RNA polymerases"/>
    <property type="match status" value="1"/>
</dbReference>
<dbReference type="InterPro" id="IPR050356">
    <property type="entry name" value="SulA_CellDiv_inhibitor"/>
</dbReference>
<dbReference type="PANTHER" id="PTHR35369:SF2">
    <property type="entry name" value="BLR3025 PROTEIN"/>
    <property type="match status" value="1"/>
</dbReference>
<dbReference type="SUPFAM" id="SSF100879">
    <property type="entry name" value="Lesion bypass DNA polymerase (Y-family), little finger domain"/>
    <property type="match status" value="1"/>
</dbReference>
<feature type="domain" description="UmuC" evidence="5">
    <location>
        <begin position="21"/>
        <end position="124"/>
    </location>
</feature>
<evidence type="ECO:0000256" key="4">
    <source>
        <dbReference type="SAM" id="MobiDB-lite"/>
    </source>
</evidence>
<dbReference type="RefSeq" id="WP_120677854.1">
    <property type="nucleotide sequence ID" value="NZ_RBAL01000004.1"/>
</dbReference>
<dbReference type="EMBL" id="RBAL01000004">
    <property type="protein sequence ID" value="RKN44050.1"/>
    <property type="molecule type" value="Genomic_DNA"/>
</dbReference>
<dbReference type="InterPro" id="IPR001126">
    <property type="entry name" value="UmuC"/>
</dbReference>
<comment type="caution">
    <text evidence="6">The sequence shown here is derived from an EMBL/GenBank/DDBJ whole genome shotgun (WGS) entry which is preliminary data.</text>
</comment>
<dbReference type="InterPro" id="IPR043502">
    <property type="entry name" value="DNA/RNA_pol_sf"/>
</dbReference>
<evidence type="ECO:0000256" key="2">
    <source>
        <dbReference type="ARBA" id="ARBA00022763"/>
    </source>
</evidence>
<comment type="function">
    <text evidence="3">Poorly processive, error-prone DNA polymerase involved in untargeted mutagenesis. Copies undamaged DNA at stalled replication forks, which arise in vivo from mismatched or misaligned primer ends. These misaligned primers can be extended by PolIV. Exhibits no 3'-5' exonuclease (proofreading) activity. May be involved in translesional synthesis, in conjunction with the beta clamp from PolIII.</text>
</comment>
<evidence type="ECO:0000256" key="1">
    <source>
        <dbReference type="ARBA" id="ARBA00010945"/>
    </source>
</evidence>
<feature type="region of interest" description="Disordered" evidence="4">
    <location>
        <begin position="294"/>
        <end position="327"/>
    </location>
</feature>
<dbReference type="Pfam" id="PF11799">
    <property type="entry name" value="IMS_C"/>
    <property type="match status" value="1"/>
</dbReference>
<dbReference type="Gene3D" id="3.30.70.270">
    <property type="match status" value="1"/>
</dbReference>
<dbReference type="PROSITE" id="PS50173">
    <property type="entry name" value="UMUC"/>
    <property type="match status" value="1"/>
</dbReference>
<sequence>MNDRQVLYVRFLGPAGRYPGLLRVLHGITPVVQAVPPASALADVRGALRYFGLDAARLAQLVRVRSLALLGADCAIGVAVNPLLARMAAHRPDGAPGVAAVPGTPEAIAAFLAGRPVGDLHGVGPATVRTLAGYGLDTVGGVAATPPATLQRILGAAAAHRLLALARGVDPTPVTPSAPPRSASAEHRFARDELDPGVRRRALLTLADELGYRLRGTGQSARALTLTVRYADRTATTRSRTLAEPTAHTQALAGTAYALHDALGLQRARVRAVSLRAEELVDAALAPRQLSLDPAEERRRRAEAAADRARRRFGRRAAGPAGNLGAA</sequence>
<comment type="similarity">
    <text evidence="1">Belongs to the DNA polymerase type-Y family.</text>
</comment>
<protein>
    <recommendedName>
        <fullName evidence="5">UmuC domain-containing protein</fullName>
    </recommendedName>
</protein>
<evidence type="ECO:0000313" key="6">
    <source>
        <dbReference type="EMBL" id="RKN44050.1"/>
    </source>
</evidence>
<dbReference type="AlphaFoldDB" id="A0A3A9Z749"/>
<evidence type="ECO:0000313" key="7">
    <source>
        <dbReference type="Proteomes" id="UP000272474"/>
    </source>
</evidence>
<dbReference type="Gene3D" id="3.30.1490.100">
    <property type="entry name" value="DNA polymerase, Y-family, little finger domain"/>
    <property type="match status" value="1"/>
</dbReference>
<gene>
    <name evidence="6" type="ORF">D7294_08405</name>
</gene>
<dbReference type="GO" id="GO:0003684">
    <property type="term" value="F:damaged DNA binding"/>
    <property type="evidence" value="ECO:0007669"/>
    <property type="project" value="InterPro"/>
</dbReference>
<proteinExistence type="inferred from homology"/>
<dbReference type="Gene3D" id="1.10.150.20">
    <property type="entry name" value="5' to 3' exonuclease, C-terminal subdomain"/>
    <property type="match status" value="1"/>
</dbReference>
<dbReference type="Proteomes" id="UP000272474">
    <property type="component" value="Unassembled WGS sequence"/>
</dbReference>
<dbReference type="OrthoDB" id="4317601at2"/>
<accession>A0A3A9Z749</accession>
<dbReference type="InterPro" id="IPR017961">
    <property type="entry name" value="DNA_pol_Y-fam_little_finger"/>
</dbReference>
<keyword evidence="7" id="KW-1185">Reference proteome</keyword>
<dbReference type="PANTHER" id="PTHR35369">
    <property type="entry name" value="BLR3025 PROTEIN-RELATED"/>
    <property type="match status" value="1"/>
</dbReference>
<organism evidence="6 7">
    <name type="scientific">Streptomyces hoynatensis</name>
    <dbReference type="NCBI Taxonomy" id="1141874"/>
    <lineage>
        <taxon>Bacteria</taxon>
        <taxon>Bacillati</taxon>
        <taxon>Actinomycetota</taxon>
        <taxon>Actinomycetes</taxon>
        <taxon>Kitasatosporales</taxon>
        <taxon>Streptomycetaceae</taxon>
        <taxon>Streptomyces</taxon>
    </lineage>
</organism>
<keyword evidence="2" id="KW-0227">DNA damage</keyword>
<dbReference type="InterPro" id="IPR043128">
    <property type="entry name" value="Rev_trsase/Diguanyl_cyclase"/>
</dbReference>
<dbReference type="GO" id="GO:0006281">
    <property type="term" value="P:DNA repair"/>
    <property type="evidence" value="ECO:0007669"/>
    <property type="project" value="InterPro"/>
</dbReference>